<dbReference type="PRINTS" id="PR00811">
    <property type="entry name" value="BCTERIALGSPD"/>
</dbReference>
<keyword evidence="3" id="KW-0732">Signal</keyword>
<keyword evidence="4" id="KW-0472">Membrane</keyword>
<feature type="region of interest" description="Disordered" evidence="7">
    <location>
        <begin position="662"/>
        <end position="690"/>
    </location>
</feature>
<comment type="caution">
    <text evidence="9">The sequence shown here is derived from an EMBL/GenBank/DDBJ whole genome shotgun (WGS) entry which is preliminary data.</text>
</comment>
<feature type="compositionally biased region" description="Low complexity" evidence="7">
    <location>
        <begin position="775"/>
        <end position="789"/>
    </location>
</feature>
<evidence type="ECO:0000313" key="10">
    <source>
        <dbReference type="Proteomes" id="UP000280296"/>
    </source>
</evidence>
<comment type="subcellular location">
    <subcellularLocation>
        <location evidence="1">Membrane</location>
    </subcellularLocation>
</comment>
<evidence type="ECO:0000313" key="9">
    <source>
        <dbReference type="EMBL" id="RUL84187.1"/>
    </source>
</evidence>
<dbReference type="InterPro" id="IPR050810">
    <property type="entry name" value="Bact_Secretion_Sys_Channel"/>
</dbReference>
<evidence type="ECO:0000259" key="8">
    <source>
        <dbReference type="PROSITE" id="PS51782"/>
    </source>
</evidence>
<dbReference type="InterPro" id="IPR036779">
    <property type="entry name" value="LysM_dom_sf"/>
</dbReference>
<dbReference type="AlphaFoldDB" id="A0A432MET0"/>
<comment type="similarity">
    <text evidence="6">Belongs to the bacterial secretin family.</text>
</comment>
<sequence>MQEPNRPRSRRRRIERAGLGLAVMVMYWLGGQGPSQARETPDGGSSPDLVPAEAEPTASAIPVELPPMIGGQGDALPALPETPGNAGEMASGPRESGPAVAADPAAAPPTGAGVGAGESSWALPEPGSEPGAVAVSAELAVQVDPVQALPEAPPSSTGEPAPGTGLPQPLVSEEEAPTLSLRIEEQDIRRALELIGAQAGVNIIISPAVSGTIDVTLENVTFDRALDIVLRLGGLVARQEDDLIFVYTAEEAEEIQRRERTPIVRVYHLNYVRAIDLFAIVGPFLSEEGTISLTPPSQQGITGAGAAGNFGGAGQTGGLVGAAGGGGLAGTGAGGAAGLAGGGGGFGGGFGGGATGGAGGGTRTGGDSYAVHDMVVVRDYPENVQVIDEIVSRLDVQPMQVLIEAVIISVQLRDGQELGVNFALVDKLATEAIVSGSGAAINLAGGFSPARVLSAAGPPTVPGPLGPYIGDRPSQLMAGYLQDQGLKYGFVSNSVAGFIRALETLNKINILASPRILVLNKQLAEIQLGQRLGYSTTFTNLTTASQQVQFIPVGTLLALRPFVSQDGMIRLEVHPERSSGTIDSAGIPQLSTSELTTNIMVPDGATIVIGGLIDSTESIQEDGVLGLSRLPLVGPLFRTRTMAASKQELIVLLTPRIINRSGLPAPRPGVAPQGPSGVPNSGPMPGPSLMAETVSELPMMAPPVFDPASIMKRTPRESLASGSGLKDLLFTDFAATGASSATEMLNASRMPGPLDSPSSPQAEFSASVPSGGQGAPIAPGASAPGFIPARAPAPSADPGVRTTSLDEPRPAFWQEPQSPSEGDERGYRPGDLTRAVVSRLSRRFHKGSQDQETAGGAPLGSMRGAVQPSLSPSLAASAPRRDPAAARVGMAQHVVAPGEDFRSIADRYYGSPSLHAALWAVNRHVSPSPETLSAGTTLLLPPAEVLERVTMDAVQQTVRAQSPEPSRPVSPPPTLTRKSRFGFFER</sequence>
<feature type="region of interest" description="Disordered" evidence="7">
    <location>
        <begin position="955"/>
        <end position="986"/>
    </location>
</feature>
<dbReference type="SMART" id="SM00965">
    <property type="entry name" value="STN"/>
    <property type="match status" value="1"/>
</dbReference>
<dbReference type="Gene3D" id="3.30.1370.130">
    <property type="match status" value="1"/>
</dbReference>
<dbReference type="PROSITE" id="PS51782">
    <property type="entry name" value="LYSM"/>
    <property type="match status" value="1"/>
</dbReference>
<feature type="compositionally biased region" description="Low complexity" evidence="7">
    <location>
        <begin position="868"/>
        <end position="878"/>
    </location>
</feature>
<dbReference type="Gene3D" id="3.10.350.10">
    <property type="entry name" value="LysM domain"/>
    <property type="match status" value="1"/>
</dbReference>
<dbReference type="InterPro" id="IPR011662">
    <property type="entry name" value="Secretin/TonB_short_N"/>
</dbReference>
<dbReference type="Pfam" id="PF00263">
    <property type="entry name" value="Secretin"/>
    <property type="match status" value="1"/>
</dbReference>
<feature type="compositionally biased region" description="Low complexity" evidence="7">
    <location>
        <begin position="97"/>
        <end position="111"/>
    </location>
</feature>
<dbReference type="CDD" id="cd00118">
    <property type="entry name" value="LysM"/>
    <property type="match status" value="1"/>
</dbReference>
<dbReference type="InterPro" id="IPR004846">
    <property type="entry name" value="T2SS/T3SS_dom"/>
</dbReference>
<dbReference type="PANTHER" id="PTHR30332">
    <property type="entry name" value="PROBABLE GENERAL SECRETION PATHWAY PROTEIN D"/>
    <property type="match status" value="1"/>
</dbReference>
<evidence type="ECO:0000256" key="5">
    <source>
        <dbReference type="ARBA" id="ARBA00023237"/>
    </source>
</evidence>
<dbReference type="GO" id="GO:0019867">
    <property type="term" value="C:outer membrane"/>
    <property type="evidence" value="ECO:0007669"/>
    <property type="project" value="InterPro"/>
</dbReference>
<dbReference type="RefSeq" id="WP_126727406.1">
    <property type="nucleotide sequence ID" value="NZ_RYZH01000052.1"/>
</dbReference>
<dbReference type="PANTHER" id="PTHR30332:SF24">
    <property type="entry name" value="SECRETIN GSPD-RELATED"/>
    <property type="match status" value="1"/>
</dbReference>
<evidence type="ECO:0000256" key="1">
    <source>
        <dbReference type="ARBA" id="ARBA00004370"/>
    </source>
</evidence>
<evidence type="ECO:0000256" key="7">
    <source>
        <dbReference type="SAM" id="MobiDB-lite"/>
    </source>
</evidence>
<feature type="compositionally biased region" description="Polar residues" evidence="7">
    <location>
        <begin position="756"/>
        <end position="768"/>
    </location>
</feature>
<evidence type="ECO:0000256" key="2">
    <source>
        <dbReference type="ARBA" id="ARBA00022448"/>
    </source>
</evidence>
<reference evidence="9 10" key="2">
    <citation type="submission" date="2019-01" db="EMBL/GenBank/DDBJ databases">
        <title>Tautonia sociabilis, a novel thermotolerant planctomycete of Isosphaeraceae family, isolated from a 4000 m deep subterranean habitat.</title>
        <authorList>
            <person name="Kovaleva O.L."/>
            <person name="Elcheninov A.G."/>
            <person name="Van Heerden E."/>
            <person name="Toshchakov S.V."/>
            <person name="Novikov A."/>
            <person name="Bonch-Osmolovskaya E.A."/>
            <person name="Kublanov I.V."/>
        </authorList>
    </citation>
    <scope>NUCLEOTIDE SEQUENCE [LARGE SCALE GENOMIC DNA]</scope>
    <source>
        <strain evidence="9 10">GM2012</strain>
    </source>
</reference>
<feature type="compositionally biased region" description="Pro residues" evidence="7">
    <location>
        <begin position="965"/>
        <end position="974"/>
    </location>
</feature>
<accession>A0A432MET0</accession>
<feature type="region of interest" description="Disordered" evidence="7">
    <location>
        <begin position="746"/>
        <end position="830"/>
    </location>
</feature>
<keyword evidence="5" id="KW-0998">Cell outer membrane</keyword>
<dbReference type="GO" id="GO:0009306">
    <property type="term" value="P:protein secretion"/>
    <property type="evidence" value="ECO:0007669"/>
    <property type="project" value="InterPro"/>
</dbReference>
<dbReference type="Proteomes" id="UP000280296">
    <property type="component" value="Unassembled WGS sequence"/>
</dbReference>
<organism evidence="9 10">
    <name type="scientific">Tautonia sociabilis</name>
    <dbReference type="NCBI Taxonomy" id="2080755"/>
    <lineage>
        <taxon>Bacteria</taxon>
        <taxon>Pseudomonadati</taxon>
        <taxon>Planctomycetota</taxon>
        <taxon>Planctomycetia</taxon>
        <taxon>Isosphaerales</taxon>
        <taxon>Isosphaeraceae</taxon>
        <taxon>Tautonia</taxon>
    </lineage>
</organism>
<protein>
    <recommendedName>
        <fullName evidence="8">LysM domain-containing protein</fullName>
    </recommendedName>
</protein>
<feature type="domain" description="LysM" evidence="8">
    <location>
        <begin position="891"/>
        <end position="940"/>
    </location>
</feature>
<feature type="region of interest" description="Disordered" evidence="7">
    <location>
        <begin position="148"/>
        <end position="170"/>
    </location>
</feature>
<name>A0A432MET0_9BACT</name>
<evidence type="ECO:0000256" key="4">
    <source>
        <dbReference type="ARBA" id="ARBA00023136"/>
    </source>
</evidence>
<keyword evidence="2" id="KW-0813">Transport</keyword>
<dbReference type="GO" id="GO:0015627">
    <property type="term" value="C:type II protein secretion system complex"/>
    <property type="evidence" value="ECO:0007669"/>
    <property type="project" value="TreeGrafter"/>
</dbReference>
<proteinExistence type="inferred from homology"/>
<gene>
    <name evidence="9" type="ORF">TsocGM_20905</name>
</gene>
<dbReference type="EMBL" id="RYZH01000052">
    <property type="protein sequence ID" value="RUL84187.1"/>
    <property type="molecule type" value="Genomic_DNA"/>
</dbReference>
<feature type="region of interest" description="Disordered" evidence="7">
    <location>
        <begin position="842"/>
        <end position="885"/>
    </location>
</feature>
<evidence type="ECO:0000256" key="3">
    <source>
        <dbReference type="ARBA" id="ARBA00022729"/>
    </source>
</evidence>
<feature type="region of interest" description="Disordered" evidence="7">
    <location>
        <begin position="32"/>
        <end position="130"/>
    </location>
</feature>
<dbReference type="InterPro" id="IPR001775">
    <property type="entry name" value="GspD/PilQ"/>
</dbReference>
<evidence type="ECO:0000256" key="6">
    <source>
        <dbReference type="RuleBase" id="RU004003"/>
    </source>
</evidence>
<dbReference type="OrthoDB" id="9813141at2"/>
<keyword evidence="10" id="KW-1185">Reference proteome</keyword>
<dbReference type="InterPro" id="IPR018392">
    <property type="entry name" value="LysM"/>
</dbReference>
<reference evidence="9 10" key="1">
    <citation type="submission" date="2018-12" db="EMBL/GenBank/DDBJ databases">
        <authorList>
            <person name="Toschakov S.V."/>
        </authorList>
    </citation>
    <scope>NUCLEOTIDE SEQUENCE [LARGE SCALE GENOMIC DNA]</scope>
    <source>
        <strain evidence="9 10">GM2012</strain>
    </source>
</reference>